<proteinExistence type="predicted"/>
<sequence>MNSTESNTNSSTEAITEMSFDTYDEALETLKATQELLGYVVVVANSKNTGKPRRKEANIRCEYSGQYRPWDEAEGIYKTSSKKSGCDFRCYIRFYRRCNAFKVTIKHGSHNHEPLFEPIANPIVRQRSQRKFGIERLHSLVEGLSKNVNNKSRDIVDAIRQEYPELLITDSDIHFIQLQLRAFRYGASTSTQAFLDVLKDAKAKGEISYYAVDRGPNGKVWRFFWTYDDCIADWKRNPELLIMDNTYKVNRFNMPLLQIIGTTGLHKSFSVGFGLTAKEDEGAFQWILSQLREAGRQADIPDPGVVITDFDTALKNALDSIFPSTQQQVCVWHMMKNVILHIKKKWEGSLDGTEIGGDRPEQETRLAAAAALDDPIQADNAIDEDRPIDRATDYQIQHASQLADQDQWDLLCIEFSDQPALVNYLRTTYWPWRAQFSTYAIQQYRNYNITVTSRVESTHHELKSRLRNRFIDLHQLQEHIRGLVTHRQKKHREKLQSEFARARVEWAKQTIMKSLHRKLAGSR</sequence>
<dbReference type="EMBL" id="JAIZPD010000008">
    <property type="protein sequence ID" value="KAH0961322.1"/>
    <property type="molecule type" value="Genomic_DNA"/>
</dbReference>
<reference evidence="2" key="1">
    <citation type="submission" date="2021-09" db="EMBL/GenBank/DDBJ databases">
        <title>A high-quality genome of the endoparasitic fungus Hirsutella rhossiliensis with a comparison of Hirsutella genomes reveals transposable elements contributing to genome size variation.</title>
        <authorList>
            <person name="Lin R."/>
            <person name="Jiao Y."/>
            <person name="Sun X."/>
            <person name="Ling J."/>
            <person name="Xie B."/>
            <person name="Cheng X."/>
        </authorList>
    </citation>
    <scope>NUCLEOTIDE SEQUENCE</scope>
    <source>
        <strain evidence="2">HR02</strain>
    </source>
</reference>
<dbReference type="OrthoDB" id="5153291at2759"/>
<dbReference type="Pfam" id="PF10551">
    <property type="entry name" value="MULE"/>
    <property type="match status" value="1"/>
</dbReference>
<dbReference type="PANTHER" id="PTHR31569:SF4">
    <property type="entry name" value="SWIM-TYPE DOMAIN-CONTAINING PROTEIN"/>
    <property type="match status" value="1"/>
</dbReference>
<dbReference type="PANTHER" id="PTHR31569">
    <property type="entry name" value="SWIM-TYPE DOMAIN-CONTAINING PROTEIN"/>
    <property type="match status" value="1"/>
</dbReference>
<dbReference type="InterPro" id="IPR052579">
    <property type="entry name" value="Zinc_finger_SWIM"/>
</dbReference>
<dbReference type="Proteomes" id="UP000824596">
    <property type="component" value="Unassembled WGS sequence"/>
</dbReference>
<accession>A0A9P8MTW4</accession>
<organism evidence="2 3">
    <name type="scientific">Hirsutella rhossiliensis</name>
    <dbReference type="NCBI Taxonomy" id="111463"/>
    <lineage>
        <taxon>Eukaryota</taxon>
        <taxon>Fungi</taxon>
        <taxon>Dikarya</taxon>
        <taxon>Ascomycota</taxon>
        <taxon>Pezizomycotina</taxon>
        <taxon>Sordariomycetes</taxon>
        <taxon>Hypocreomycetidae</taxon>
        <taxon>Hypocreales</taxon>
        <taxon>Ophiocordycipitaceae</taxon>
        <taxon>Hirsutella</taxon>
    </lineage>
</organism>
<dbReference type="AlphaFoldDB" id="A0A9P8MTW4"/>
<gene>
    <name evidence="2" type="ORF">HRG_07400</name>
</gene>
<feature type="domain" description="MULE transposase" evidence="1">
    <location>
        <begin position="241"/>
        <end position="337"/>
    </location>
</feature>
<dbReference type="RefSeq" id="XP_044718835.1">
    <property type="nucleotide sequence ID" value="XM_044865871.1"/>
</dbReference>
<dbReference type="InterPro" id="IPR018289">
    <property type="entry name" value="MULE_transposase_dom"/>
</dbReference>
<comment type="caution">
    <text evidence="2">The sequence shown here is derived from an EMBL/GenBank/DDBJ whole genome shotgun (WGS) entry which is preliminary data.</text>
</comment>
<evidence type="ECO:0000313" key="2">
    <source>
        <dbReference type="EMBL" id="KAH0961322.1"/>
    </source>
</evidence>
<evidence type="ECO:0000313" key="3">
    <source>
        <dbReference type="Proteomes" id="UP000824596"/>
    </source>
</evidence>
<keyword evidence="3" id="KW-1185">Reference proteome</keyword>
<name>A0A9P8MTW4_9HYPO</name>
<evidence type="ECO:0000259" key="1">
    <source>
        <dbReference type="Pfam" id="PF10551"/>
    </source>
</evidence>
<protein>
    <submittedName>
        <fullName evidence="2">MULE transposase domain-containing protein</fullName>
    </submittedName>
</protein>
<dbReference type="GeneID" id="68356529"/>